<gene>
    <name evidence="1" type="ORF">N7Z68_07325</name>
</gene>
<dbReference type="RefSeq" id="WP_275117820.1">
    <property type="nucleotide sequence ID" value="NZ_JAOTPO010000004.1"/>
</dbReference>
<evidence type="ECO:0000313" key="1">
    <source>
        <dbReference type="EMBL" id="MDE5413193.1"/>
    </source>
</evidence>
<sequence length="184" mass="21329">MFKSNTSLVGLLLILGILLMACSGRPLTDAPILELEQYEGRPLHIAVIGELPSVREQHIQFSTIQFTDLLERKLEIYDAVFITKEHLNEASEDQYANVYMETQIPFFFIDASKSYYSFIEKDFSYEENLDLKDISNHYIIGLQATEEAEFTYWYFGLYDDIVSDQTIKGALSQVFMTIEKQMNF</sequence>
<organism evidence="1 2">
    <name type="scientific">Alkalihalobacterium chitinilyticum</name>
    <dbReference type="NCBI Taxonomy" id="2980103"/>
    <lineage>
        <taxon>Bacteria</taxon>
        <taxon>Bacillati</taxon>
        <taxon>Bacillota</taxon>
        <taxon>Bacilli</taxon>
        <taxon>Bacillales</taxon>
        <taxon>Bacillaceae</taxon>
        <taxon>Alkalihalobacterium</taxon>
    </lineage>
</organism>
<dbReference type="Proteomes" id="UP001148125">
    <property type="component" value="Unassembled WGS sequence"/>
</dbReference>
<name>A0ABT5VCL9_9BACI</name>
<evidence type="ECO:0000313" key="2">
    <source>
        <dbReference type="Proteomes" id="UP001148125"/>
    </source>
</evidence>
<dbReference type="EMBL" id="JAOTPO010000004">
    <property type="protein sequence ID" value="MDE5413193.1"/>
    <property type="molecule type" value="Genomic_DNA"/>
</dbReference>
<accession>A0ABT5VCL9</accession>
<keyword evidence="2" id="KW-1185">Reference proteome</keyword>
<reference evidence="1" key="1">
    <citation type="submission" date="2024-05" db="EMBL/GenBank/DDBJ databases">
        <title>Alkalihalobacillus sp. strain MEB203 novel alkaliphilic bacterium from Lonar Lake, India.</title>
        <authorList>
            <person name="Joshi A."/>
            <person name="Thite S."/>
            <person name="Mengade P."/>
        </authorList>
    </citation>
    <scope>NUCLEOTIDE SEQUENCE</scope>
    <source>
        <strain evidence="1">MEB 203</strain>
    </source>
</reference>
<comment type="caution">
    <text evidence="1">The sequence shown here is derived from an EMBL/GenBank/DDBJ whole genome shotgun (WGS) entry which is preliminary data.</text>
</comment>
<proteinExistence type="predicted"/>
<dbReference type="PROSITE" id="PS51257">
    <property type="entry name" value="PROKAR_LIPOPROTEIN"/>
    <property type="match status" value="1"/>
</dbReference>
<protein>
    <submittedName>
        <fullName evidence="1">Uncharacterized protein</fullName>
    </submittedName>
</protein>